<dbReference type="PANTHER" id="PTHR47199:SF2">
    <property type="entry name" value="PHOTOSYSTEM II STABILITY_ASSEMBLY FACTOR HCF136, CHLOROPLASTIC"/>
    <property type="match status" value="1"/>
</dbReference>
<dbReference type="SUPFAM" id="SSF110296">
    <property type="entry name" value="Oligoxyloglucan reducing end-specific cellobiohydrolase"/>
    <property type="match status" value="1"/>
</dbReference>
<gene>
    <name evidence="2" type="ORF">FHU39_001785</name>
</gene>
<proteinExistence type="predicted"/>
<dbReference type="EMBL" id="JACHVQ010000001">
    <property type="protein sequence ID" value="MBB2891801.1"/>
    <property type="molecule type" value="Genomic_DNA"/>
</dbReference>
<evidence type="ECO:0000256" key="1">
    <source>
        <dbReference type="SAM" id="SignalP"/>
    </source>
</evidence>
<evidence type="ECO:0000313" key="2">
    <source>
        <dbReference type="EMBL" id="MBB2891801.1"/>
    </source>
</evidence>
<organism evidence="2 3">
    <name type="scientific">Flexivirga oryzae</name>
    <dbReference type="NCBI Taxonomy" id="1794944"/>
    <lineage>
        <taxon>Bacteria</taxon>
        <taxon>Bacillati</taxon>
        <taxon>Actinomycetota</taxon>
        <taxon>Actinomycetes</taxon>
        <taxon>Micrococcales</taxon>
        <taxon>Dermacoccaceae</taxon>
        <taxon>Flexivirga</taxon>
    </lineage>
</organism>
<accession>A0A839NAQ4</accession>
<protein>
    <submittedName>
        <fullName evidence="2">Photosystem II stability/assembly factor-like uncharacterized protein</fullName>
    </submittedName>
</protein>
<dbReference type="PROSITE" id="PS51257">
    <property type="entry name" value="PROKAR_LIPOPROTEIN"/>
    <property type="match status" value="1"/>
</dbReference>
<keyword evidence="1" id="KW-0732">Signal</keyword>
<feature type="chain" id="PRO_5038689419" evidence="1">
    <location>
        <begin position="34"/>
        <end position="380"/>
    </location>
</feature>
<sequence>MFTHKASHRFLSFAGFAATACAVTALAAPAAVAAPTPAHGAGHQHGYTWLPRPTGVQEQFRGLAAVSNRVAWVSGENGSVLRTTDGGRTWADVSPEAAKADGLALRDIEAWDSRHAEALSIGPGGDSRIFRTDDGGATWQQVFTNSDPDAFYDCMAFSSRGIGLAMSDPVDGHFQIARTTDGGRSWKVLSTKGMPAAYPNEFGFAASGTCLVSAQDARGSRPGEFWFATGGQSPRVFHTTNAGHSWTAEQTPVRAGDAAGIYSIAFKNSWTGVAVGGDYTAPTDGSNAAATKHGRSPWKASSNALGGYRSGVAYVPGRGDAVIAVGPTGSDVSVNWGRTWTTFDSTDYDGIHCATDGACWASGPDGAVAKLKTPHQRWSR</sequence>
<dbReference type="AlphaFoldDB" id="A0A839NAQ4"/>
<dbReference type="PANTHER" id="PTHR47199">
    <property type="entry name" value="PHOTOSYSTEM II STABILITY/ASSEMBLY FACTOR HCF136, CHLOROPLASTIC"/>
    <property type="match status" value="1"/>
</dbReference>
<comment type="caution">
    <text evidence="2">The sequence shown here is derived from an EMBL/GenBank/DDBJ whole genome shotgun (WGS) entry which is preliminary data.</text>
</comment>
<keyword evidence="3" id="KW-1185">Reference proteome</keyword>
<dbReference type="InterPro" id="IPR015943">
    <property type="entry name" value="WD40/YVTN_repeat-like_dom_sf"/>
</dbReference>
<dbReference type="RefSeq" id="WP_221185190.1">
    <property type="nucleotide sequence ID" value="NZ_JACHVQ010000001.1"/>
</dbReference>
<dbReference type="Proteomes" id="UP000559182">
    <property type="component" value="Unassembled WGS sequence"/>
</dbReference>
<dbReference type="Gene3D" id="2.130.10.10">
    <property type="entry name" value="YVTN repeat-like/Quinoprotein amine dehydrogenase"/>
    <property type="match status" value="1"/>
</dbReference>
<feature type="signal peptide" evidence="1">
    <location>
        <begin position="1"/>
        <end position="33"/>
    </location>
</feature>
<evidence type="ECO:0000313" key="3">
    <source>
        <dbReference type="Proteomes" id="UP000559182"/>
    </source>
</evidence>
<name>A0A839NAQ4_9MICO</name>
<reference evidence="2 3" key="1">
    <citation type="submission" date="2020-08" db="EMBL/GenBank/DDBJ databases">
        <title>Sequencing the genomes of 1000 actinobacteria strains.</title>
        <authorList>
            <person name="Klenk H.-P."/>
        </authorList>
    </citation>
    <scope>NUCLEOTIDE SEQUENCE [LARGE SCALE GENOMIC DNA]</scope>
    <source>
        <strain evidence="2 3">DSM 105369</strain>
    </source>
</reference>